<feature type="transmembrane region" description="Helical" evidence="4">
    <location>
        <begin position="401"/>
        <end position="423"/>
    </location>
</feature>
<feature type="compositionally biased region" description="Acidic residues" evidence="3">
    <location>
        <begin position="63"/>
        <end position="75"/>
    </location>
</feature>
<dbReference type="PANTHER" id="PTHR11360">
    <property type="entry name" value="MONOCARBOXYLATE TRANSPORTER"/>
    <property type="match status" value="1"/>
</dbReference>
<evidence type="ECO:0000313" key="7">
    <source>
        <dbReference type="Proteomes" id="UP000803884"/>
    </source>
</evidence>
<dbReference type="GeneID" id="96003137"/>
<dbReference type="Gene3D" id="1.20.1250.20">
    <property type="entry name" value="MFS general substrate transporter like domains"/>
    <property type="match status" value="2"/>
</dbReference>
<feature type="transmembrane region" description="Helical" evidence="4">
    <location>
        <begin position="254"/>
        <end position="274"/>
    </location>
</feature>
<sequence>MSAETKGSTPGLTTTPATRPRNNSASLSLHPVSSPQTAAAVLDTEKACAPRRPRASGPRADEHDDDNDNDNDDFPQDSTGRPKDDIEYPEGGLRAWLVVFGSFCGMTAGFGYMNTIGIFHAYLGSHQLESYGEQAIGWIFSVYVFLAFFCGVQVGPVFDAHGPRWILAAGTVCLLLSAFLMAECTEYWHFMLVFGVLGGVGTSLIFTPAISAIGHWFMVKRANATGIAAAGGSVGGIIFPLMLQQLYPQLGWAWASRILGFIFIALLAFANLLIRSRLPPKPGGSVLPDFTIFRDVPFLMCTLGTFFLEYGLFVPITYLASYTLRTGATSDAFAYQIIAIFNAGSSLGRWLPGYFADILGRYNTMLLMVALCMLSSAALWLPATVLSELASTRPAVIEGLTITYCVLMGFASGSNISLTPVCVGMLCDTQEYGRYYATCYTIVSFGTLTGIPICGAIISASGGAYWGVALWTALCYVLAFGCFAATRVMKVGWRVRAFY</sequence>
<feature type="transmembrane region" description="Helical" evidence="4">
    <location>
        <begin position="222"/>
        <end position="242"/>
    </location>
</feature>
<feature type="transmembrane region" description="Helical" evidence="4">
    <location>
        <begin position="295"/>
        <end position="320"/>
    </location>
</feature>
<dbReference type="CDD" id="cd17352">
    <property type="entry name" value="MFS_MCT_SLC16"/>
    <property type="match status" value="1"/>
</dbReference>
<dbReference type="SUPFAM" id="SSF103473">
    <property type="entry name" value="MFS general substrate transporter"/>
    <property type="match status" value="1"/>
</dbReference>
<keyword evidence="7" id="KW-1185">Reference proteome</keyword>
<dbReference type="GO" id="GO:0022857">
    <property type="term" value="F:transmembrane transporter activity"/>
    <property type="evidence" value="ECO:0007669"/>
    <property type="project" value="InterPro"/>
</dbReference>
<dbReference type="Proteomes" id="UP000803884">
    <property type="component" value="Unassembled WGS sequence"/>
</dbReference>
<accession>A0AB34L104</accession>
<dbReference type="RefSeq" id="XP_069232822.1">
    <property type="nucleotide sequence ID" value="XM_069370299.1"/>
</dbReference>
<feature type="transmembrane region" description="Helical" evidence="4">
    <location>
        <begin position="165"/>
        <end position="182"/>
    </location>
</feature>
<feature type="transmembrane region" description="Helical" evidence="4">
    <location>
        <begin position="363"/>
        <end position="381"/>
    </location>
</feature>
<feature type="compositionally biased region" description="Polar residues" evidence="3">
    <location>
        <begin position="1"/>
        <end position="37"/>
    </location>
</feature>
<evidence type="ECO:0000259" key="5">
    <source>
        <dbReference type="PROSITE" id="PS50850"/>
    </source>
</evidence>
<comment type="caution">
    <text evidence="6">The sequence shown here is derived from an EMBL/GenBank/DDBJ whole genome shotgun (WGS) entry which is preliminary data.</text>
</comment>
<keyword evidence="4" id="KW-0812">Transmembrane</keyword>
<evidence type="ECO:0000256" key="3">
    <source>
        <dbReference type="SAM" id="MobiDB-lite"/>
    </source>
</evidence>
<dbReference type="InterPro" id="IPR036259">
    <property type="entry name" value="MFS_trans_sf"/>
</dbReference>
<feature type="transmembrane region" description="Helical" evidence="4">
    <location>
        <begin position="435"/>
        <end position="458"/>
    </location>
</feature>
<evidence type="ECO:0000256" key="4">
    <source>
        <dbReference type="SAM" id="Phobius"/>
    </source>
</evidence>
<dbReference type="PROSITE" id="PS50850">
    <property type="entry name" value="MFS"/>
    <property type="match status" value="1"/>
</dbReference>
<dbReference type="Pfam" id="PF07690">
    <property type="entry name" value="MFS_1"/>
    <property type="match status" value="1"/>
</dbReference>
<dbReference type="InterPro" id="IPR020846">
    <property type="entry name" value="MFS_dom"/>
</dbReference>
<dbReference type="GO" id="GO:0016020">
    <property type="term" value="C:membrane"/>
    <property type="evidence" value="ECO:0007669"/>
    <property type="project" value="UniProtKB-SubCell"/>
</dbReference>
<evidence type="ECO:0000256" key="2">
    <source>
        <dbReference type="ARBA" id="ARBA00006727"/>
    </source>
</evidence>
<evidence type="ECO:0000256" key="1">
    <source>
        <dbReference type="ARBA" id="ARBA00004141"/>
    </source>
</evidence>
<dbReference type="InterPro" id="IPR011701">
    <property type="entry name" value="MFS"/>
</dbReference>
<name>A0AB34L104_9PEZI</name>
<dbReference type="AlphaFoldDB" id="A0AB34L104"/>
<evidence type="ECO:0000313" key="6">
    <source>
        <dbReference type="EMBL" id="KAL1589717.1"/>
    </source>
</evidence>
<dbReference type="PANTHER" id="PTHR11360:SF177">
    <property type="entry name" value="RIBOFLAVIN TRANSPORTER MCH5"/>
    <property type="match status" value="1"/>
</dbReference>
<gene>
    <name evidence="6" type="ORF">WHR41_01693</name>
</gene>
<feature type="transmembrane region" description="Helical" evidence="4">
    <location>
        <begin position="188"/>
        <end position="210"/>
    </location>
</feature>
<comment type="subcellular location">
    <subcellularLocation>
        <location evidence="1">Membrane</location>
        <topology evidence="1">Multi-pass membrane protein</topology>
    </subcellularLocation>
</comment>
<feature type="region of interest" description="Disordered" evidence="3">
    <location>
        <begin position="1"/>
        <end position="87"/>
    </location>
</feature>
<feature type="transmembrane region" description="Helical" evidence="4">
    <location>
        <begin position="332"/>
        <end position="351"/>
    </location>
</feature>
<proteinExistence type="inferred from homology"/>
<organism evidence="6 7">
    <name type="scientific">Cladosporium halotolerans</name>
    <dbReference type="NCBI Taxonomy" id="1052096"/>
    <lineage>
        <taxon>Eukaryota</taxon>
        <taxon>Fungi</taxon>
        <taxon>Dikarya</taxon>
        <taxon>Ascomycota</taxon>
        <taxon>Pezizomycotina</taxon>
        <taxon>Dothideomycetes</taxon>
        <taxon>Dothideomycetidae</taxon>
        <taxon>Cladosporiales</taxon>
        <taxon>Cladosporiaceae</taxon>
        <taxon>Cladosporium</taxon>
    </lineage>
</organism>
<keyword evidence="4" id="KW-0472">Membrane</keyword>
<keyword evidence="4" id="KW-1133">Transmembrane helix</keyword>
<feature type="domain" description="Major facilitator superfamily (MFS) profile" evidence="5">
    <location>
        <begin position="297"/>
        <end position="499"/>
    </location>
</feature>
<feature type="transmembrane region" description="Helical" evidence="4">
    <location>
        <begin position="464"/>
        <end position="486"/>
    </location>
</feature>
<feature type="transmembrane region" description="Helical" evidence="4">
    <location>
        <begin position="95"/>
        <end position="123"/>
    </location>
</feature>
<reference evidence="6 7" key="1">
    <citation type="journal article" date="2020" name="Microbiol. Resour. Announc.">
        <title>Draft Genome Sequence of a Cladosporium Species Isolated from the Mesophotic Ascidian Didemnum maculosum.</title>
        <authorList>
            <person name="Gioti A."/>
            <person name="Siaperas R."/>
            <person name="Nikolaivits E."/>
            <person name="Le Goff G."/>
            <person name="Ouazzani J."/>
            <person name="Kotoulas G."/>
            <person name="Topakas E."/>
        </authorList>
    </citation>
    <scope>NUCLEOTIDE SEQUENCE [LARGE SCALE GENOMIC DNA]</scope>
    <source>
        <strain evidence="6 7">TM138-S3</strain>
    </source>
</reference>
<protein>
    <recommendedName>
        <fullName evidence="5">Major facilitator superfamily (MFS) profile domain-containing protein</fullName>
    </recommendedName>
</protein>
<feature type="transmembrane region" description="Helical" evidence="4">
    <location>
        <begin position="135"/>
        <end position="158"/>
    </location>
</feature>
<dbReference type="InterPro" id="IPR050327">
    <property type="entry name" value="Proton-linked_MCT"/>
</dbReference>
<comment type="similarity">
    <text evidence="2">Belongs to the major facilitator superfamily. Monocarboxylate porter (TC 2.A.1.13) family.</text>
</comment>
<dbReference type="EMBL" id="JAAQHG020000004">
    <property type="protein sequence ID" value="KAL1589717.1"/>
    <property type="molecule type" value="Genomic_DNA"/>
</dbReference>